<name>A0A3G9J1Y1_9BACL</name>
<protein>
    <submittedName>
        <fullName evidence="1">Uncharacterized protein</fullName>
    </submittedName>
</protein>
<gene>
    <name evidence="1" type="ORF">Back11_11960</name>
</gene>
<reference evidence="1 2" key="1">
    <citation type="submission" date="2018-11" db="EMBL/GenBank/DDBJ databases">
        <title>Complete genome sequence of Paenibacillus baekrokdamisoli strain KCTC 33723.</title>
        <authorList>
            <person name="Kang S.W."/>
            <person name="Lee K.C."/>
            <person name="Kim K.K."/>
            <person name="Kim J.S."/>
            <person name="Kim D.S."/>
            <person name="Ko S.H."/>
            <person name="Yang S.H."/>
            <person name="Lee J.S."/>
        </authorList>
    </citation>
    <scope>NUCLEOTIDE SEQUENCE [LARGE SCALE GENOMIC DNA]</scope>
    <source>
        <strain evidence="1 2">KCTC 33723</strain>
    </source>
</reference>
<proteinExistence type="predicted"/>
<dbReference type="Pfam" id="PF01381">
    <property type="entry name" value="HTH_3"/>
    <property type="match status" value="1"/>
</dbReference>
<dbReference type="SUPFAM" id="SSF47413">
    <property type="entry name" value="lambda repressor-like DNA-binding domains"/>
    <property type="match status" value="1"/>
</dbReference>
<sequence length="166" mass="18968">MDSQAYRIRGTRKMRKMSGVEVATKLGISPQYYYDIERGKKNLSADKALQLAKIFDVTLEILLGLPHHSDHLLLNNDHDTDGNTDESILDDMDNNLQNALSKKEERDIALDLERIMSDLDSNEALAFHGEPINEETKEALRISLESSMKLAKQFAKQKYTPNKYKK</sequence>
<dbReference type="AlphaFoldDB" id="A0A3G9J1Y1"/>
<dbReference type="PROSITE" id="PS50943">
    <property type="entry name" value="HTH_CROC1"/>
    <property type="match status" value="1"/>
</dbReference>
<dbReference type="Proteomes" id="UP000275368">
    <property type="component" value="Chromosome"/>
</dbReference>
<dbReference type="EMBL" id="AP019308">
    <property type="protein sequence ID" value="BBH19851.1"/>
    <property type="molecule type" value="Genomic_DNA"/>
</dbReference>
<dbReference type="SMART" id="SM00530">
    <property type="entry name" value="HTH_XRE"/>
    <property type="match status" value="1"/>
</dbReference>
<dbReference type="GO" id="GO:0003677">
    <property type="term" value="F:DNA binding"/>
    <property type="evidence" value="ECO:0007669"/>
    <property type="project" value="InterPro"/>
</dbReference>
<evidence type="ECO:0000313" key="2">
    <source>
        <dbReference type="Proteomes" id="UP000275368"/>
    </source>
</evidence>
<dbReference type="Gene3D" id="1.10.260.40">
    <property type="entry name" value="lambda repressor-like DNA-binding domains"/>
    <property type="match status" value="1"/>
</dbReference>
<organism evidence="1 2">
    <name type="scientific">Paenibacillus baekrokdamisoli</name>
    <dbReference type="NCBI Taxonomy" id="1712516"/>
    <lineage>
        <taxon>Bacteria</taxon>
        <taxon>Bacillati</taxon>
        <taxon>Bacillota</taxon>
        <taxon>Bacilli</taxon>
        <taxon>Bacillales</taxon>
        <taxon>Paenibacillaceae</taxon>
        <taxon>Paenibacillus</taxon>
    </lineage>
</organism>
<evidence type="ECO:0000313" key="1">
    <source>
        <dbReference type="EMBL" id="BBH19851.1"/>
    </source>
</evidence>
<dbReference type="CDD" id="cd00093">
    <property type="entry name" value="HTH_XRE"/>
    <property type="match status" value="1"/>
</dbReference>
<keyword evidence="2" id="KW-1185">Reference proteome</keyword>
<dbReference type="InterPro" id="IPR010982">
    <property type="entry name" value="Lambda_DNA-bd_dom_sf"/>
</dbReference>
<dbReference type="RefSeq" id="WP_232016244.1">
    <property type="nucleotide sequence ID" value="NZ_AP019308.1"/>
</dbReference>
<accession>A0A3G9J1Y1</accession>
<dbReference type="KEGG" id="pbk:Back11_11960"/>
<dbReference type="InterPro" id="IPR001387">
    <property type="entry name" value="Cro/C1-type_HTH"/>
</dbReference>